<dbReference type="EMBL" id="JAWDGP010002150">
    <property type="protein sequence ID" value="KAK3785259.1"/>
    <property type="molecule type" value="Genomic_DNA"/>
</dbReference>
<comment type="caution">
    <text evidence="4">The sequence shown here is derived from an EMBL/GenBank/DDBJ whole genome shotgun (WGS) entry which is preliminary data.</text>
</comment>
<feature type="signal peptide" evidence="2">
    <location>
        <begin position="1"/>
        <end position="18"/>
    </location>
</feature>
<evidence type="ECO:0000256" key="2">
    <source>
        <dbReference type="SAM" id="SignalP"/>
    </source>
</evidence>
<proteinExistence type="predicted"/>
<dbReference type="Gene3D" id="2.60.120.260">
    <property type="entry name" value="Galactose-binding domain-like"/>
    <property type="match status" value="1"/>
</dbReference>
<evidence type="ECO:0000259" key="3">
    <source>
        <dbReference type="Pfam" id="PF02018"/>
    </source>
</evidence>
<reference evidence="4" key="1">
    <citation type="journal article" date="2023" name="G3 (Bethesda)">
        <title>A reference genome for the long-term kleptoplast-retaining sea slug Elysia crispata morphotype clarki.</title>
        <authorList>
            <person name="Eastman K.E."/>
            <person name="Pendleton A.L."/>
            <person name="Shaikh M.A."/>
            <person name="Suttiyut T."/>
            <person name="Ogas R."/>
            <person name="Tomko P."/>
            <person name="Gavelis G."/>
            <person name="Widhalm J.R."/>
            <person name="Wisecaver J.H."/>
        </authorList>
    </citation>
    <scope>NUCLEOTIDE SEQUENCE</scope>
    <source>
        <strain evidence="4">ECLA1</strain>
    </source>
</reference>
<evidence type="ECO:0000313" key="4">
    <source>
        <dbReference type="EMBL" id="KAK3785259.1"/>
    </source>
</evidence>
<keyword evidence="5" id="KW-1185">Reference proteome</keyword>
<dbReference type="Pfam" id="PF02018">
    <property type="entry name" value="CBM_4_9"/>
    <property type="match status" value="1"/>
</dbReference>
<sequence>MKLATLILGTSMCILVEGLSELLKNPGFEQGTSNWQHDGFNMEAEVTHVHSGLSSVKCTGRSKSNQGPRQQVYVTPGGRYAFRAYIQLIDSIDIQLYEKVVVKIRFTWKDDGPVTDFAVCSRPNLSSADGWVQIGADFAVPDREYTEAILYLQGLSPEVSFYFDDASLKEIPENLNWESEANTRIEQLRKSNLHLKQVFSVETLINR</sequence>
<dbReference type="InterPro" id="IPR008979">
    <property type="entry name" value="Galactose-bd-like_sf"/>
</dbReference>
<evidence type="ECO:0000256" key="1">
    <source>
        <dbReference type="ARBA" id="ARBA00022801"/>
    </source>
</evidence>
<dbReference type="GO" id="GO:0016798">
    <property type="term" value="F:hydrolase activity, acting on glycosyl bonds"/>
    <property type="evidence" value="ECO:0007669"/>
    <property type="project" value="InterPro"/>
</dbReference>
<dbReference type="Proteomes" id="UP001283361">
    <property type="component" value="Unassembled WGS sequence"/>
</dbReference>
<feature type="chain" id="PRO_5042207317" description="CBM-cenC domain-containing protein" evidence="2">
    <location>
        <begin position="19"/>
        <end position="207"/>
    </location>
</feature>
<evidence type="ECO:0000313" key="5">
    <source>
        <dbReference type="Proteomes" id="UP001283361"/>
    </source>
</evidence>
<dbReference type="AlphaFoldDB" id="A0AAE1ACE0"/>
<accession>A0AAE1ACE0</accession>
<feature type="domain" description="CBM-cenC" evidence="3">
    <location>
        <begin position="21"/>
        <end position="154"/>
    </location>
</feature>
<dbReference type="InterPro" id="IPR003305">
    <property type="entry name" value="CenC_carb-bd"/>
</dbReference>
<name>A0AAE1ACE0_9GAST</name>
<keyword evidence="1" id="KW-0378">Hydrolase</keyword>
<keyword evidence="2" id="KW-0732">Signal</keyword>
<dbReference type="SUPFAM" id="SSF49785">
    <property type="entry name" value="Galactose-binding domain-like"/>
    <property type="match status" value="1"/>
</dbReference>
<organism evidence="4 5">
    <name type="scientific">Elysia crispata</name>
    <name type="common">lettuce slug</name>
    <dbReference type="NCBI Taxonomy" id="231223"/>
    <lineage>
        <taxon>Eukaryota</taxon>
        <taxon>Metazoa</taxon>
        <taxon>Spiralia</taxon>
        <taxon>Lophotrochozoa</taxon>
        <taxon>Mollusca</taxon>
        <taxon>Gastropoda</taxon>
        <taxon>Heterobranchia</taxon>
        <taxon>Euthyneura</taxon>
        <taxon>Panpulmonata</taxon>
        <taxon>Sacoglossa</taxon>
        <taxon>Placobranchoidea</taxon>
        <taxon>Plakobranchidae</taxon>
        <taxon>Elysia</taxon>
    </lineage>
</organism>
<gene>
    <name evidence="4" type="ORF">RRG08_036795</name>
</gene>
<protein>
    <recommendedName>
        <fullName evidence="3">CBM-cenC domain-containing protein</fullName>
    </recommendedName>
</protein>